<evidence type="ECO:0000259" key="7">
    <source>
        <dbReference type="Pfam" id="PF02878"/>
    </source>
</evidence>
<keyword evidence="5" id="KW-0648">Protein biosynthesis</keyword>
<organism evidence="9 10">
    <name type="scientific">Caldicellulosiruptor morganii</name>
    <dbReference type="NCBI Taxonomy" id="1387555"/>
    <lineage>
        <taxon>Bacteria</taxon>
        <taxon>Bacillati</taxon>
        <taxon>Bacillota</taxon>
        <taxon>Bacillota incertae sedis</taxon>
        <taxon>Caldicellulosiruptorales</taxon>
        <taxon>Caldicellulosiruptoraceae</taxon>
        <taxon>Caldicellulosiruptor</taxon>
    </lineage>
</organism>
<dbReference type="PANTHER" id="PTHR22572">
    <property type="entry name" value="SUGAR-1-PHOSPHATE GUANYL TRANSFERASE"/>
    <property type="match status" value="1"/>
</dbReference>
<dbReference type="InterPro" id="IPR005835">
    <property type="entry name" value="NTP_transferase_dom"/>
</dbReference>
<reference evidence="9" key="1">
    <citation type="submission" date="2022-12" db="EMBL/GenBank/DDBJ databases">
        <authorList>
            <person name="Bing R.G."/>
            <person name="Willard D.J."/>
            <person name="Manesh M.J.H."/>
            <person name="Laemthong T."/>
            <person name="Crosby J.R."/>
            <person name="Kelly R.M."/>
        </authorList>
    </citation>
    <scope>NUCLEOTIDE SEQUENCE</scope>
    <source>
        <strain evidence="9">DSM 8990</strain>
    </source>
</reference>
<evidence type="ECO:0000259" key="8">
    <source>
        <dbReference type="Pfam" id="PF25084"/>
    </source>
</evidence>
<evidence type="ECO:0000256" key="5">
    <source>
        <dbReference type="ARBA" id="ARBA00022917"/>
    </source>
</evidence>
<dbReference type="SUPFAM" id="SSF53738">
    <property type="entry name" value="Phosphoglucomutase, first 3 domains"/>
    <property type="match status" value="1"/>
</dbReference>
<dbReference type="EMBL" id="CP113865">
    <property type="protein sequence ID" value="WAM33948.1"/>
    <property type="molecule type" value="Genomic_DNA"/>
</dbReference>
<dbReference type="RefSeq" id="WP_045168544.1">
    <property type="nucleotide sequence ID" value="NZ_CP113865.1"/>
</dbReference>
<dbReference type="SUPFAM" id="SSF53448">
    <property type="entry name" value="Nucleotide-diphospho-sugar transferases"/>
    <property type="match status" value="1"/>
</dbReference>
<dbReference type="InterPro" id="IPR056764">
    <property type="entry name" value="LbH_EIF2B3/5"/>
</dbReference>
<dbReference type="Gene3D" id="3.40.120.10">
    <property type="entry name" value="Alpha-D-Glucose-1,6-Bisphosphate, subunit A, domain 3"/>
    <property type="match status" value="1"/>
</dbReference>
<dbReference type="Pfam" id="PF02878">
    <property type="entry name" value="PGM_PMM_I"/>
    <property type="match status" value="1"/>
</dbReference>
<keyword evidence="3" id="KW-0963">Cytoplasm</keyword>
<sequence>MKGIIMAGGSGTRLRPLTVSLPKPMIPFFGRPVMEYAVKLLKRHGIYDMATTLQYHPDKIMNYFEDGSKWGVNIQHFVEDRPLGTAGSVKNAKSFLDETFVVLSGDGITNADLSQAIEFHRSKKSKVTIVLKEVEIPIEYGIVLTDEEGRIRRFFEKPSWSEVFSNLANTGIYIIEPEILDYIEDGKPFDFSKDLFPKLLKENIPMYGYKMDGYWCDIGDVGSYIRAHTDVFKLGGILDLDLTESHVGKDSKISESSKMAQNVFIGNECEIEDDVEIGQFSVIGDGVRIEKGTKLERAIVWNGSYIGKNCELKGCVICSKSVLKDYVRVNEKAVVGEKNLLKDFVEVKSEAKIWPEKVVESNTIIDENIYWGTEVIKSVFWVRGITGDFNLEITPQFAIKLGNSIGSVFDKNARILIGDDYTEKSSVIRKAIETGCQVTGARLYRTRGIILPIFRYIVQDYYDAGIYVRCRGNSIRIEIFDQNGINIDKGLERKIENLFVTCDFRTSSDIHFVNELVSSPLEMYFNRLETTFDVPKLKNKKVCVVSEDKEIISLFDKISSRYQIKTTLISGGTRHCVENLKGLCVQDEFDAGFLVDRQGEHFIMILNDCTVYGEKLKMLLAWLEMKKFRNDAIVLPEFFKSFMSDVEKLIEFPVKFTGNEIRDYMKAVLGSGVSYFFYYDAISSILLILEKLKEVKEMIDKVKKLEAAVV</sequence>
<evidence type="ECO:0000256" key="2">
    <source>
        <dbReference type="ARBA" id="ARBA00010231"/>
    </source>
</evidence>
<protein>
    <submittedName>
        <fullName evidence="9">Sugar phosphate nucleotidyltransferase</fullName>
    </submittedName>
</protein>
<comment type="subcellular location">
    <subcellularLocation>
        <location evidence="1">Cytoplasm</location>
        <location evidence="1">Cytosol</location>
    </subcellularLocation>
</comment>
<dbReference type="Pfam" id="PF00483">
    <property type="entry name" value="NTP_transferase"/>
    <property type="match status" value="1"/>
</dbReference>
<evidence type="ECO:0000256" key="4">
    <source>
        <dbReference type="ARBA" id="ARBA00022540"/>
    </source>
</evidence>
<dbReference type="InterPro" id="IPR011004">
    <property type="entry name" value="Trimer_LpxA-like_sf"/>
</dbReference>
<feature type="domain" description="Nucleotidyl transferase" evidence="6">
    <location>
        <begin position="2"/>
        <end position="231"/>
    </location>
</feature>
<feature type="domain" description="EIF2B subunit epsilon/gamma LbH" evidence="8">
    <location>
        <begin position="248"/>
        <end position="343"/>
    </location>
</feature>
<evidence type="ECO:0000259" key="6">
    <source>
        <dbReference type="Pfam" id="PF00483"/>
    </source>
</evidence>
<dbReference type="SUPFAM" id="SSF51161">
    <property type="entry name" value="Trimeric LpxA-like enzymes"/>
    <property type="match status" value="1"/>
</dbReference>
<dbReference type="InterPro" id="IPR029044">
    <property type="entry name" value="Nucleotide-diphossugar_trans"/>
</dbReference>
<dbReference type="Pfam" id="PF25084">
    <property type="entry name" value="LbH_EIF2B"/>
    <property type="match status" value="1"/>
</dbReference>
<evidence type="ECO:0000313" key="9">
    <source>
        <dbReference type="EMBL" id="WAM33948.1"/>
    </source>
</evidence>
<keyword evidence="10" id="KW-1185">Reference proteome</keyword>
<accession>A0ABY7BM72</accession>
<dbReference type="InterPro" id="IPR050486">
    <property type="entry name" value="Mannose-1P_guanyltransferase"/>
</dbReference>
<evidence type="ECO:0000313" key="10">
    <source>
        <dbReference type="Proteomes" id="UP001164909"/>
    </source>
</evidence>
<dbReference type="InterPro" id="IPR005844">
    <property type="entry name" value="A-D-PHexomutase_a/b/a-I"/>
</dbReference>
<dbReference type="Proteomes" id="UP001164909">
    <property type="component" value="Chromosome"/>
</dbReference>
<evidence type="ECO:0000256" key="3">
    <source>
        <dbReference type="ARBA" id="ARBA00022490"/>
    </source>
</evidence>
<dbReference type="Gene3D" id="2.160.10.10">
    <property type="entry name" value="Hexapeptide repeat proteins"/>
    <property type="match status" value="1"/>
</dbReference>
<feature type="domain" description="Alpha-D-phosphohexomutase alpha/beta/alpha" evidence="7">
    <location>
        <begin position="380"/>
        <end position="501"/>
    </location>
</feature>
<keyword evidence="4" id="KW-0396">Initiation factor</keyword>
<gene>
    <name evidence="9" type="ORF">OTK00_000090</name>
</gene>
<dbReference type="Gene3D" id="3.90.550.10">
    <property type="entry name" value="Spore Coat Polysaccharide Biosynthesis Protein SpsA, Chain A"/>
    <property type="match status" value="1"/>
</dbReference>
<proteinExistence type="inferred from homology"/>
<dbReference type="InterPro" id="IPR016055">
    <property type="entry name" value="A-D-PHexomutase_a/b/a-I/II/III"/>
</dbReference>
<comment type="similarity">
    <text evidence="2">Belongs to the phosphohexose mutase family.</text>
</comment>
<dbReference type="CDD" id="cd04181">
    <property type="entry name" value="NTP_transferase"/>
    <property type="match status" value="1"/>
</dbReference>
<evidence type="ECO:0000256" key="1">
    <source>
        <dbReference type="ARBA" id="ARBA00004514"/>
    </source>
</evidence>
<name>A0ABY7BM72_9FIRM</name>